<dbReference type="GeneID" id="1465732"/>
<organism evidence="4 5">
    <name type="scientific">Pyrobaculum aerophilum</name>
    <dbReference type="NCBI Taxonomy" id="13773"/>
    <lineage>
        <taxon>Archaea</taxon>
        <taxon>Thermoproteota</taxon>
        <taxon>Thermoprotei</taxon>
        <taxon>Thermoproteales</taxon>
        <taxon>Thermoproteaceae</taxon>
        <taxon>Pyrobaculum</taxon>
    </lineage>
</organism>
<dbReference type="EMBL" id="DUJP01000012">
    <property type="protein sequence ID" value="HII46365.1"/>
    <property type="molecule type" value="Genomic_DNA"/>
</dbReference>
<feature type="transmembrane region" description="Helical" evidence="1">
    <location>
        <begin position="12"/>
        <end position="30"/>
    </location>
</feature>
<evidence type="ECO:0000313" key="4">
    <source>
        <dbReference type="EMBL" id="HII46365.1"/>
    </source>
</evidence>
<evidence type="ECO:0000259" key="3">
    <source>
        <dbReference type="Pfam" id="PF23542"/>
    </source>
</evidence>
<accession>A0A832SQN5</accession>
<dbReference type="InterPro" id="IPR009995">
    <property type="entry name" value="DUF1512"/>
</dbReference>
<gene>
    <name evidence="4" type="ORF">HA333_02580</name>
</gene>
<sequence length="376" mass="41755">MFAQATGYDPMWFIISMLIWFALIFMLQDLQMWRYLSQVSGFLSYLGQLLNAASANVLNALDKVKRKEVQRAELESTLKKMVDFAVIEPTALDPNGIVPKFKHILNTYVDTYEGEIRRLVEDGVLVKNLTTAVEALRYMNFIYKIVDHYYKTARKYKAFYLVIQLTMLLPLLKELTDTVNEAVNSFIKGVPIGDSAGPLVAYNVLSQCGGVVYHHDVKDTVVAECEYQGRKLYVIKAKGSGSTVGRLDEAVEYVFQRLDARPKYIVTIDAALRLEGERTGEIAEGIGVAMGGVGVEKFNIESYATKYGVPLYAFLIKMRQSEALTTMTSDIYNAVGQTTKRVLDFILNNVAPGESVLVIGVGNTVGVGQPFEGAAS</sequence>
<dbReference type="Proteomes" id="UP000651120">
    <property type="component" value="Unassembled WGS sequence"/>
</dbReference>
<keyword evidence="1" id="KW-0812">Transmembrane</keyword>
<dbReference type="Pfam" id="PF07431">
    <property type="entry name" value="DUF1512"/>
    <property type="match status" value="1"/>
</dbReference>
<comment type="caution">
    <text evidence="4">The sequence shown here is derived from an EMBL/GenBank/DDBJ whole genome shotgun (WGS) entry which is preliminary data.</text>
</comment>
<feature type="domain" description="DUF1512" evidence="2">
    <location>
        <begin position="14"/>
        <end position="188"/>
    </location>
</feature>
<proteinExistence type="predicted"/>
<dbReference type="InterPro" id="IPR056461">
    <property type="entry name" value="DUF1512_C"/>
</dbReference>
<protein>
    <submittedName>
        <fullName evidence="4">DUF1512 domain-containing protein</fullName>
    </submittedName>
</protein>
<feature type="transmembrane region" description="Helical" evidence="1">
    <location>
        <begin position="42"/>
        <end position="61"/>
    </location>
</feature>
<evidence type="ECO:0000313" key="5">
    <source>
        <dbReference type="Proteomes" id="UP000651120"/>
    </source>
</evidence>
<keyword evidence="1" id="KW-1133">Transmembrane helix</keyword>
<dbReference type="PIRSF" id="PIRSF016495">
    <property type="entry name" value="UCP016495"/>
    <property type="match status" value="1"/>
</dbReference>
<evidence type="ECO:0000256" key="1">
    <source>
        <dbReference type="SAM" id="Phobius"/>
    </source>
</evidence>
<evidence type="ECO:0000259" key="2">
    <source>
        <dbReference type="Pfam" id="PF07431"/>
    </source>
</evidence>
<feature type="domain" description="DUF1512" evidence="3">
    <location>
        <begin position="192"/>
        <end position="367"/>
    </location>
</feature>
<dbReference type="InterPro" id="IPR056460">
    <property type="entry name" value="DUF1512_N"/>
</dbReference>
<dbReference type="AlphaFoldDB" id="A0A832SQN5"/>
<dbReference type="OMA" id="YGVPLYA"/>
<dbReference type="RefSeq" id="WP_011007964.1">
    <property type="nucleotide sequence ID" value="NZ_DUJP01000012.1"/>
</dbReference>
<keyword evidence="1" id="KW-0472">Membrane</keyword>
<dbReference type="Pfam" id="PF23542">
    <property type="entry name" value="DUF1512_C"/>
    <property type="match status" value="1"/>
</dbReference>
<reference evidence="4" key="1">
    <citation type="journal article" date="2020" name="bioRxiv">
        <title>A rank-normalized archaeal taxonomy based on genome phylogeny resolves widespread incomplete and uneven classifications.</title>
        <authorList>
            <person name="Rinke C."/>
            <person name="Chuvochina M."/>
            <person name="Mussig A.J."/>
            <person name="Chaumeil P.-A."/>
            <person name="Waite D.W."/>
            <person name="Whitman W.B."/>
            <person name="Parks D.H."/>
            <person name="Hugenholtz P."/>
        </authorList>
    </citation>
    <scope>NUCLEOTIDE SEQUENCE</scope>
    <source>
        <strain evidence="4">UBA8839</strain>
    </source>
</reference>
<name>A0A832SQN5_9CREN</name>